<reference evidence="1 2" key="1">
    <citation type="journal article" date="2020" name="ISME J.">
        <title>Uncovering the hidden diversity of litter-decomposition mechanisms in mushroom-forming fungi.</title>
        <authorList>
            <person name="Floudas D."/>
            <person name="Bentzer J."/>
            <person name="Ahren D."/>
            <person name="Johansson T."/>
            <person name="Persson P."/>
            <person name="Tunlid A."/>
        </authorList>
    </citation>
    <scope>NUCLEOTIDE SEQUENCE [LARGE SCALE GENOMIC DNA]</scope>
    <source>
        <strain evidence="1 2">CBS 406.79</strain>
    </source>
</reference>
<dbReference type="OrthoDB" id="2338662at2759"/>
<organism evidence="1 2">
    <name type="scientific">Collybiopsis confluens</name>
    <dbReference type="NCBI Taxonomy" id="2823264"/>
    <lineage>
        <taxon>Eukaryota</taxon>
        <taxon>Fungi</taxon>
        <taxon>Dikarya</taxon>
        <taxon>Basidiomycota</taxon>
        <taxon>Agaricomycotina</taxon>
        <taxon>Agaricomycetes</taxon>
        <taxon>Agaricomycetidae</taxon>
        <taxon>Agaricales</taxon>
        <taxon>Marasmiineae</taxon>
        <taxon>Omphalotaceae</taxon>
        <taxon>Collybiopsis</taxon>
    </lineage>
</organism>
<evidence type="ECO:0000313" key="2">
    <source>
        <dbReference type="Proteomes" id="UP000518752"/>
    </source>
</evidence>
<gene>
    <name evidence="1" type="ORF">D9757_011726</name>
</gene>
<sequence length="164" mass="17201">ELEKVIWAVPQGFGNETYWTRYPTGEEWVVQSVVGINHGGLGVVSWDDPTPDDIKQSASELSRALTSGSSPLASFVLDPSSTFRQVTTNAGVDVGMWTLQGKTLVLAANTRYTNGTVDLNKDLGLISGGPVTVKEIFCTGACTVLQGGSTSIAFGSVASGGFIL</sequence>
<comment type="caution">
    <text evidence="1">The sequence shown here is derived from an EMBL/GenBank/DDBJ whole genome shotgun (WGS) entry which is preliminary data.</text>
</comment>
<keyword evidence="2" id="KW-1185">Reference proteome</keyword>
<dbReference type="EMBL" id="JAACJN010000190">
    <property type="protein sequence ID" value="KAF5363114.1"/>
    <property type="molecule type" value="Genomic_DNA"/>
</dbReference>
<accession>A0A8H5LN16</accession>
<name>A0A8H5LN16_9AGAR</name>
<dbReference type="AlphaFoldDB" id="A0A8H5LN16"/>
<proteinExistence type="predicted"/>
<feature type="non-terminal residue" evidence="1">
    <location>
        <position position="164"/>
    </location>
</feature>
<dbReference type="Proteomes" id="UP000518752">
    <property type="component" value="Unassembled WGS sequence"/>
</dbReference>
<evidence type="ECO:0000313" key="1">
    <source>
        <dbReference type="EMBL" id="KAF5363114.1"/>
    </source>
</evidence>
<protein>
    <submittedName>
        <fullName evidence="1">Uncharacterized protein</fullName>
    </submittedName>
</protein>